<sequence length="1020" mass="111503">YGTSALMVASYSGHYDCARELILQGADINLQRETGSTALFFASQQGHDDIVRLLFEYGASTEFKTKDGGTALSAACQRGHSKVVETLLKNGANIHDQLSDGATPLFLASQEGHVTVIRQLLASGAKVNQPREDAAAPLWMAAQMGHSEVVKVLLLRGADRDADRKDGSTALFKAAHKGHWQVAEELLKFSPCLGLLKNGSTALHAAVLSGSVKTVTLLLRANADATLPNKKAIDLANKASEEDKAKNYEEALRLYQHSVQYFLHVVKYEAQGEKAKQSIRAKCADYLDRAEQLKEYLKKKEKAPPAKPVKVNDDKGNDGDDGDSSEKKKLQNQLQGAIVMEKPNIKWDDVAGLEGAKEALKEAVILPIKFPHLFTGKRTPWRGILLFGPPGTGKSYLAKAVATEANNSTFFSISSSDLVSKWLGESEKLVKNLFSMARQHKPSIIFIDEIDSLCGSRSENESEAARRIKTEFLVQMQGEFEKRIYIPLPEDHARSFMFKLHLGSTPNSLTDSDFSTLGQKSEGYSGADISVIVRDALMQPIRKVQSATHFKKVRGKPWNGPDVDDLLTPCSPNDPNAIEMTWVDVAGDKLLEPVVSMADDSSTAAHDLKKGMSTFPFRRGQLWQKGSIIVIRPSKWTMEEVGVAKESNVVKPASRHPLSSSGNRTENQEHTEAYPSSSSWEQTSPGSSSLCPDFWLCAPASQASAVSALQSKVKALLERDADQKRSCKNLHQKDIHGFHTLARARTGTWSPSSSDKEIEPHSTVFTFTSAEGEHCEMLPDEGELHGDTSVTLLDLSRALGEGSIIVIRPSKWTMEEVGVAKESNVVKPASRHPLSSSGNRTENQEHTEAYPSSSSWEQTSPGSSSLCPDFWLCAPASQASAVSALQSKVKALPERDADQKRSCKNLHQKDIHGFHTLAQARTGTWSPSSSDEEIEPHSTVFTFTSAEGEHCEMLPDEGELHGDTSVTLLDLSRALGEGLENIEADDICNTKLEVSSGCEKPWVQPQRFLEHGKAEGPASE</sequence>
<dbReference type="Pfam" id="PF00023">
    <property type="entry name" value="Ank"/>
    <property type="match status" value="1"/>
</dbReference>
<dbReference type="SUPFAM" id="SSF48403">
    <property type="entry name" value="Ankyrin repeat"/>
    <property type="match status" value="1"/>
</dbReference>
<dbReference type="InterPro" id="IPR041569">
    <property type="entry name" value="AAA_lid_3"/>
</dbReference>
<keyword evidence="11" id="KW-0472">Membrane</keyword>
<evidence type="ECO:0000313" key="17">
    <source>
        <dbReference type="EMBL" id="KAK1806092.1"/>
    </source>
</evidence>
<dbReference type="PANTHER" id="PTHR23074:SF72">
    <property type="entry name" value="VACUOLAR PROTEIN SORTING-ASSOCIATED PROTEIN 4B"/>
    <property type="match status" value="1"/>
</dbReference>
<dbReference type="Gene3D" id="1.10.8.60">
    <property type="match status" value="1"/>
</dbReference>
<evidence type="ECO:0000256" key="12">
    <source>
        <dbReference type="ARBA" id="ARBA00023306"/>
    </source>
</evidence>
<evidence type="ECO:0000259" key="16">
    <source>
        <dbReference type="SMART" id="SM00745"/>
    </source>
</evidence>
<dbReference type="GO" id="GO:0016887">
    <property type="term" value="F:ATP hydrolysis activity"/>
    <property type="evidence" value="ECO:0007669"/>
    <property type="project" value="InterPro"/>
</dbReference>
<keyword evidence="9" id="KW-0067">ATP-binding</keyword>
<dbReference type="Pfam" id="PF00004">
    <property type="entry name" value="AAA"/>
    <property type="match status" value="1"/>
</dbReference>
<reference evidence="17" key="1">
    <citation type="submission" date="2023-03" db="EMBL/GenBank/DDBJ databases">
        <title>Electrophorus voltai genome.</title>
        <authorList>
            <person name="Bian C."/>
        </authorList>
    </citation>
    <scope>NUCLEOTIDE SEQUENCE</scope>
    <source>
        <strain evidence="17">CB-2022</strain>
        <tissue evidence="17">Muscle</tissue>
    </source>
</reference>
<feature type="repeat" description="ANK" evidence="13">
    <location>
        <begin position="100"/>
        <end position="132"/>
    </location>
</feature>
<evidence type="ECO:0000256" key="13">
    <source>
        <dbReference type="PROSITE-ProRule" id="PRU00023"/>
    </source>
</evidence>
<comment type="similarity">
    <text evidence="2">Belongs to the AAA ATPase family.</text>
</comment>
<keyword evidence="10" id="KW-0653">Protein transport</keyword>
<dbReference type="InterPro" id="IPR050304">
    <property type="entry name" value="MT-severing_AAA_ATPase"/>
</dbReference>
<dbReference type="Pfam" id="PF12796">
    <property type="entry name" value="Ank_2"/>
    <property type="match status" value="2"/>
</dbReference>
<dbReference type="InterPro" id="IPR015415">
    <property type="entry name" value="Spast_Vps4_C"/>
</dbReference>
<keyword evidence="8" id="KW-0378">Hydrolase</keyword>
<feature type="compositionally biased region" description="Polar residues" evidence="14">
    <location>
        <begin position="850"/>
        <end position="861"/>
    </location>
</feature>
<comment type="caution">
    <text evidence="17">The sequence shown here is derived from an EMBL/GenBank/DDBJ whole genome shotgun (WGS) entry which is preliminary data.</text>
</comment>
<dbReference type="Gene3D" id="1.20.58.80">
    <property type="entry name" value="Phosphotransferase system, lactose/cellobiose-type IIA subunit"/>
    <property type="match status" value="1"/>
</dbReference>
<feature type="repeat" description="ANK" evidence="13">
    <location>
        <begin position="34"/>
        <end position="66"/>
    </location>
</feature>
<dbReference type="Pfam" id="PF17862">
    <property type="entry name" value="AAA_lid_3"/>
    <property type="match status" value="1"/>
</dbReference>
<dbReference type="InterPro" id="IPR003593">
    <property type="entry name" value="AAA+_ATPase"/>
</dbReference>
<dbReference type="GO" id="GO:0031902">
    <property type="term" value="C:late endosome membrane"/>
    <property type="evidence" value="ECO:0007669"/>
    <property type="project" value="UniProtKB-SubCell"/>
</dbReference>
<dbReference type="PANTHER" id="PTHR23074">
    <property type="entry name" value="AAA DOMAIN-CONTAINING"/>
    <property type="match status" value="1"/>
</dbReference>
<dbReference type="SUPFAM" id="SSF52540">
    <property type="entry name" value="P-loop containing nucleoside triphosphate hydrolases"/>
    <property type="match status" value="1"/>
</dbReference>
<dbReference type="SMART" id="SM00382">
    <property type="entry name" value="AAA"/>
    <property type="match status" value="1"/>
</dbReference>
<dbReference type="EMBL" id="JAROKS010000002">
    <property type="protein sequence ID" value="KAK1806092.1"/>
    <property type="molecule type" value="Genomic_DNA"/>
</dbReference>
<dbReference type="FunFam" id="1.20.58.80:FF:000002">
    <property type="entry name" value="Vacuolar protein sorting-associated protein 4A"/>
    <property type="match status" value="1"/>
</dbReference>
<keyword evidence="4" id="KW-0813">Transport</keyword>
<evidence type="ECO:0000256" key="4">
    <source>
        <dbReference type="ARBA" id="ARBA00022448"/>
    </source>
</evidence>
<dbReference type="Proteomes" id="UP001239994">
    <property type="component" value="Unassembled WGS sequence"/>
</dbReference>
<dbReference type="InterPro" id="IPR027417">
    <property type="entry name" value="P-loop_NTPase"/>
</dbReference>
<feature type="region of interest" description="Disordered" evidence="14">
    <location>
        <begin position="823"/>
        <end position="861"/>
    </location>
</feature>
<evidence type="ECO:0000256" key="6">
    <source>
        <dbReference type="ARBA" id="ARBA00022741"/>
    </source>
</evidence>
<feature type="region of interest" description="Disordered" evidence="14">
    <location>
        <begin position="297"/>
        <end position="333"/>
    </location>
</feature>
<dbReference type="InterPro" id="IPR003959">
    <property type="entry name" value="ATPase_AAA_core"/>
</dbReference>
<dbReference type="GO" id="GO:0016197">
    <property type="term" value="P:endosomal transport"/>
    <property type="evidence" value="ECO:0007669"/>
    <property type="project" value="TreeGrafter"/>
</dbReference>
<dbReference type="FunFam" id="1.10.8.60:FF:000015">
    <property type="entry name" value="vacuolar protein sorting-associated protein 4A"/>
    <property type="match status" value="1"/>
</dbReference>
<dbReference type="FunFam" id="3.40.50.300:FF:000043">
    <property type="entry name" value="Vacuolar protein sorting-associated protein 4"/>
    <property type="match status" value="1"/>
</dbReference>
<dbReference type="InterPro" id="IPR036181">
    <property type="entry name" value="MIT_dom_sf"/>
</dbReference>
<dbReference type="Pfam" id="PF04212">
    <property type="entry name" value="MIT"/>
    <property type="match status" value="1"/>
</dbReference>
<dbReference type="CDD" id="cd02678">
    <property type="entry name" value="MIT_VPS4"/>
    <property type="match status" value="1"/>
</dbReference>
<evidence type="ECO:0000256" key="5">
    <source>
        <dbReference type="ARBA" id="ARBA00022618"/>
    </source>
</evidence>
<dbReference type="InterPro" id="IPR007330">
    <property type="entry name" value="MIT_dom"/>
</dbReference>
<feature type="domain" description="AAA+ ATPase" evidence="15">
    <location>
        <begin position="380"/>
        <end position="504"/>
    </location>
</feature>
<dbReference type="EC" id="3.6.4.6" evidence="3"/>
<keyword evidence="5" id="KW-0132">Cell division</keyword>
<dbReference type="GO" id="GO:0005524">
    <property type="term" value="F:ATP binding"/>
    <property type="evidence" value="ECO:0007669"/>
    <property type="project" value="UniProtKB-KW"/>
</dbReference>
<dbReference type="Gene3D" id="1.25.40.20">
    <property type="entry name" value="Ankyrin repeat-containing domain"/>
    <property type="match status" value="2"/>
</dbReference>
<dbReference type="GO" id="GO:0015031">
    <property type="term" value="P:protein transport"/>
    <property type="evidence" value="ECO:0007669"/>
    <property type="project" value="UniProtKB-KW"/>
</dbReference>
<evidence type="ECO:0000256" key="9">
    <source>
        <dbReference type="ARBA" id="ARBA00022840"/>
    </source>
</evidence>
<name>A0AAD8ZVL6_9TELE</name>
<evidence type="ECO:0000256" key="10">
    <source>
        <dbReference type="ARBA" id="ARBA00022927"/>
    </source>
</evidence>
<dbReference type="AlphaFoldDB" id="A0AAD8ZVL6"/>
<dbReference type="SMART" id="SM00745">
    <property type="entry name" value="MIT"/>
    <property type="match status" value="1"/>
</dbReference>
<dbReference type="Pfam" id="PF09336">
    <property type="entry name" value="Vps4_C"/>
    <property type="match status" value="1"/>
</dbReference>
<evidence type="ECO:0000256" key="11">
    <source>
        <dbReference type="ARBA" id="ARBA00023136"/>
    </source>
</evidence>
<feature type="region of interest" description="Disordered" evidence="14">
    <location>
        <begin position="651"/>
        <end position="685"/>
    </location>
</feature>
<keyword evidence="12" id="KW-0131">Cell cycle</keyword>
<dbReference type="Gene3D" id="3.40.50.300">
    <property type="entry name" value="P-loop containing nucleotide triphosphate hydrolases"/>
    <property type="match status" value="1"/>
</dbReference>
<gene>
    <name evidence="17" type="ORF">P4O66_013131</name>
</gene>
<dbReference type="InterPro" id="IPR036770">
    <property type="entry name" value="Ankyrin_rpt-contain_sf"/>
</dbReference>
<dbReference type="SUPFAM" id="SSF116846">
    <property type="entry name" value="MIT domain"/>
    <property type="match status" value="1"/>
</dbReference>
<evidence type="ECO:0000256" key="8">
    <source>
        <dbReference type="ARBA" id="ARBA00022801"/>
    </source>
</evidence>
<dbReference type="PROSITE" id="PS50297">
    <property type="entry name" value="ANK_REP_REGION"/>
    <property type="match status" value="6"/>
</dbReference>
<dbReference type="SMART" id="SM00248">
    <property type="entry name" value="ANK"/>
    <property type="match status" value="7"/>
</dbReference>
<feature type="domain" description="MIT" evidence="16">
    <location>
        <begin position="225"/>
        <end position="303"/>
    </location>
</feature>
<feature type="compositionally biased region" description="Basic and acidic residues" evidence="14">
    <location>
        <begin position="297"/>
        <end position="329"/>
    </location>
</feature>
<evidence type="ECO:0000256" key="14">
    <source>
        <dbReference type="SAM" id="MobiDB-lite"/>
    </source>
</evidence>
<evidence type="ECO:0000259" key="15">
    <source>
        <dbReference type="SMART" id="SM00382"/>
    </source>
</evidence>
<keyword evidence="18" id="KW-1185">Reference proteome</keyword>
<keyword evidence="7" id="KW-0967">Endosome</keyword>
<evidence type="ECO:0000313" key="18">
    <source>
        <dbReference type="Proteomes" id="UP001239994"/>
    </source>
</evidence>
<protein>
    <recommendedName>
        <fullName evidence="3">vesicle-fusing ATPase</fullName>
        <ecNumber evidence="3">3.6.4.6</ecNumber>
    </recommendedName>
</protein>
<evidence type="ECO:0000256" key="1">
    <source>
        <dbReference type="ARBA" id="ARBA00004633"/>
    </source>
</evidence>
<dbReference type="GO" id="GO:0007033">
    <property type="term" value="P:vacuole organization"/>
    <property type="evidence" value="ECO:0007669"/>
    <property type="project" value="TreeGrafter"/>
</dbReference>
<feature type="repeat" description="ANK" evidence="13">
    <location>
        <begin position="198"/>
        <end position="230"/>
    </location>
</feature>
<accession>A0AAD8ZVL6</accession>
<dbReference type="InterPro" id="IPR002110">
    <property type="entry name" value="Ankyrin_rpt"/>
</dbReference>
<dbReference type="PROSITE" id="PS50088">
    <property type="entry name" value="ANK_REPEAT"/>
    <property type="match status" value="6"/>
</dbReference>
<feature type="compositionally biased region" description="Polar residues" evidence="14">
    <location>
        <begin position="674"/>
        <end position="685"/>
    </location>
</feature>
<feature type="repeat" description="ANK" evidence="13">
    <location>
        <begin position="133"/>
        <end position="165"/>
    </location>
</feature>
<comment type="subcellular location">
    <subcellularLocation>
        <location evidence="1">Late endosome membrane</location>
        <topology evidence="1">Peripheral membrane protein</topology>
    </subcellularLocation>
</comment>
<evidence type="ECO:0000256" key="3">
    <source>
        <dbReference type="ARBA" id="ARBA00012674"/>
    </source>
</evidence>
<evidence type="ECO:0000256" key="7">
    <source>
        <dbReference type="ARBA" id="ARBA00022753"/>
    </source>
</evidence>
<proteinExistence type="inferred from homology"/>
<evidence type="ECO:0000256" key="2">
    <source>
        <dbReference type="ARBA" id="ARBA00006914"/>
    </source>
</evidence>
<dbReference type="GO" id="GO:0051301">
    <property type="term" value="P:cell division"/>
    <property type="evidence" value="ECO:0007669"/>
    <property type="project" value="UniProtKB-KW"/>
</dbReference>
<keyword evidence="6" id="KW-0547">Nucleotide-binding</keyword>
<feature type="repeat" description="ANK" evidence="13">
    <location>
        <begin position="1"/>
        <end position="33"/>
    </location>
</feature>
<feature type="non-terminal residue" evidence="17">
    <location>
        <position position="1020"/>
    </location>
</feature>
<feature type="repeat" description="ANK" evidence="13">
    <location>
        <begin position="67"/>
        <end position="99"/>
    </location>
</feature>
<organism evidence="17 18">
    <name type="scientific">Electrophorus voltai</name>
    <dbReference type="NCBI Taxonomy" id="2609070"/>
    <lineage>
        <taxon>Eukaryota</taxon>
        <taxon>Metazoa</taxon>
        <taxon>Chordata</taxon>
        <taxon>Craniata</taxon>
        <taxon>Vertebrata</taxon>
        <taxon>Euteleostomi</taxon>
        <taxon>Actinopterygii</taxon>
        <taxon>Neopterygii</taxon>
        <taxon>Teleostei</taxon>
        <taxon>Ostariophysi</taxon>
        <taxon>Gymnotiformes</taxon>
        <taxon>Gymnotoidei</taxon>
        <taxon>Gymnotidae</taxon>
        <taxon>Electrophorus</taxon>
    </lineage>
</organism>
<keyword evidence="13" id="KW-0040">ANK repeat</keyword>
<dbReference type="InterPro" id="IPR045253">
    <property type="entry name" value="VPS4_MIT"/>
</dbReference>